<keyword evidence="4" id="KW-1185">Reference proteome</keyword>
<evidence type="ECO:0000256" key="1">
    <source>
        <dbReference type="SAM" id="MobiDB-lite"/>
    </source>
</evidence>
<feature type="region of interest" description="Disordered" evidence="1">
    <location>
        <begin position="41"/>
        <end position="78"/>
    </location>
</feature>
<dbReference type="Gene3D" id="2.60.40.2700">
    <property type="match status" value="5"/>
</dbReference>
<protein>
    <recommendedName>
        <fullName evidence="5">Ig-like domain-containing protein</fullName>
    </recommendedName>
</protein>
<dbReference type="InterPro" id="IPR036179">
    <property type="entry name" value="Ig-like_dom_sf"/>
</dbReference>
<evidence type="ECO:0000313" key="4">
    <source>
        <dbReference type="Proteomes" id="UP000822993"/>
    </source>
</evidence>
<sequence>MSRTSSARHRARILTATVTALSLFVGPVALAGAAKAEPTAEPAAVETAVEAPPAPEPPAAGGPGEAAPTEPAVDETPTVVAPEQAPAVTGTPQVGATVTVTSDGWTPAATALTYQWFADEIAIEGATEATLSIPATLAGVVLRADVTGTLDGAAPVTVSSAPTAPVSDGTLVTTVPVISGSAAVGSTLTVTIPSWSPAAALSIQWLRDGQPILGATGPSIVLGASDAGASFSVSVTGSLPGYATQSVVSASTAKVALAVFSASPVPVVSGTARVGSTLTAQPGTWAPGAALSYQWKANNLAIKGATTATYTPTATDLGKRLTLTVTATRPGYTTKTLTSTATTAVTAGIFTTAPAPKITGTARVGSTLTASRGTWSPTATYTYQWKRNGIAIKGATRSTYTLTTADHAKRITFTVTAKRTGYTTTTRTSTATATVVKPFTTTKAPTITGTARVGSTLRATAPTWTPAATTTTYQWKANGTPITGATRNTLTLTTAHHGKTITVTTTGKRTAYITATRTSTPTAKVAWPVGIATPRITGQPQASWVSTGQNAKFTVTATGGGLSYQWQVSDDGTTWTNMVGRTTSTLSFTAKTVHGSKQYRVKVSNVAGTRYSTPVFLFVDSTRTDPYRPGHLFPLTSWIGVFGSTSNTPYAGSSHLLTAPAAVCYSGEGTAYPWLDLDVEFVGSNGVVYDDGDAYVPGSIWETPAIGYDECAEFTAVAVVPSAYISGGTWRVRDTSSWEYVSIQYVARS</sequence>
<feature type="compositionally biased region" description="Low complexity" evidence="1">
    <location>
        <begin position="41"/>
        <end position="51"/>
    </location>
</feature>
<evidence type="ECO:0008006" key="5">
    <source>
        <dbReference type="Google" id="ProtNLM"/>
    </source>
</evidence>
<keyword evidence="2" id="KW-0732">Signal</keyword>
<dbReference type="Proteomes" id="UP000822993">
    <property type="component" value="Unassembled WGS sequence"/>
</dbReference>
<dbReference type="Gene3D" id="2.60.40.10">
    <property type="entry name" value="Immunoglobulins"/>
    <property type="match status" value="1"/>
</dbReference>
<dbReference type="GO" id="GO:0005975">
    <property type="term" value="P:carbohydrate metabolic process"/>
    <property type="evidence" value="ECO:0007669"/>
    <property type="project" value="UniProtKB-ARBA"/>
</dbReference>
<accession>A0A9D5YYZ9</accession>
<comment type="caution">
    <text evidence="3">The sequence shown here is derived from an EMBL/GenBank/DDBJ whole genome shotgun (WGS) entry which is preliminary data.</text>
</comment>
<organism evidence="3 4">
    <name type="scientific">Oerskovia douganii</name>
    <dbReference type="NCBI Taxonomy" id="2762210"/>
    <lineage>
        <taxon>Bacteria</taxon>
        <taxon>Bacillati</taxon>
        <taxon>Actinomycetota</taxon>
        <taxon>Actinomycetes</taxon>
        <taxon>Micrococcales</taxon>
        <taxon>Cellulomonadaceae</taxon>
        <taxon>Oerskovia</taxon>
    </lineage>
</organism>
<evidence type="ECO:0000313" key="3">
    <source>
        <dbReference type="EMBL" id="MBE7700690.1"/>
    </source>
</evidence>
<dbReference type="RefSeq" id="WP_193719963.1">
    <property type="nucleotide sequence ID" value="NZ_JACSPN010000012.1"/>
</dbReference>
<dbReference type="SUPFAM" id="SSF48726">
    <property type="entry name" value="Immunoglobulin"/>
    <property type="match status" value="1"/>
</dbReference>
<name>A0A9D5YYZ9_9CELL</name>
<reference evidence="3 4" key="1">
    <citation type="submission" date="2020-08" db="EMBL/GenBank/DDBJ databases">
        <title>A Genomic Blueprint of the Chicken Gut Microbiome.</title>
        <authorList>
            <person name="Gilroy R."/>
            <person name="Ravi A."/>
            <person name="Getino M."/>
            <person name="Pursley I."/>
            <person name="Horton D.L."/>
            <person name="Alikhan N.-F."/>
            <person name="Baker D."/>
            <person name="Gharbi K."/>
            <person name="Hall N."/>
            <person name="Watson M."/>
            <person name="Adriaenssens E.M."/>
            <person name="Foster-Nyarko E."/>
            <person name="Jarju S."/>
            <person name="Secka A."/>
            <person name="Antonio M."/>
            <person name="Oren A."/>
            <person name="Chaudhuri R."/>
            <person name="La Ragione R.M."/>
            <person name="Hildebrand F."/>
            <person name="Pallen M.J."/>
        </authorList>
    </citation>
    <scope>NUCLEOTIDE SEQUENCE [LARGE SCALE GENOMIC DNA]</scope>
    <source>
        <strain evidence="3 4">Sa1BUA8</strain>
    </source>
</reference>
<dbReference type="AlphaFoldDB" id="A0A9D5YYZ9"/>
<gene>
    <name evidence="3" type="ORF">H9623_10300</name>
</gene>
<evidence type="ECO:0000256" key="2">
    <source>
        <dbReference type="SAM" id="SignalP"/>
    </source>
</evidence>
<proteinExistence type="predicted"/>
<feature type="signal peptide" evidence="2">
    <location>
        <begin position="1"/>
        <end position="31"/>
    </location>
</feature>
<dbReference type="InterPro" id="IPR013783">
    <property type="entry name" value="Ig-like_fold"/>
</dbReference>
<dbReference type="EMBL" id="JACSPN010000012">
    <property type="protein sequence ID" value="MBE7700690.1"/>
    <property type="molecule type" value="Genomic_DNA"/>
</dbReference>
<feature type="chain" id="PRO_5038912263" description="Ig-like domain-containing protein" evidence="2">
    <location>
        <begin position="32"/>
        <end position="749"/>
    </location>
</feature>